<evidence type="ECO:0000313" key="2">
    <source>
        <dbReference type="EMBL" id="RUS28229.1"/>
    </source>
</evidence>
<accession>A0A433QER7</accession>
<name>A0A433QER7_9FUNG</name>
<keyword evidence="3" id="KW-1185">Reference proteome</keyword>
<feature type="compositionally biased region" description="Basic residues" evidence="1">
    <location>
        <begin position="15"/>
        <end position="27"/>
    </location>
</feature>
<reference evidence="2 3" key="1">
    <citation type="journal article" date="2018" name="New Phytol.">
        <title>Phylogenomics of Endogonaceae and evolution of mycorrhizas within Mucoromycota.</title>
        <authorList>
            <person name="Chang Y."/>
            <person name="Desiro A."/>
            <person name="Na H."/>
            <person name="Sandor L."/>
            <person name="Lipzen A."/>
            <person name="Clum A."/>
            <person name="Barry K."/>
            <person name="Grigoriev I.V."/>
            <person name="Martin F.M."/>
            <person name="Stajich J.E."/>
            <person name="Smith M.E."/>
            <person name="Bonito G."/>
            <person name="Spatafora J.W."/>
        </authorList>
    </citation>
    <scope>NUCLEOTIDE SEQUENCE [LARGE SCALE GENOMIC DNA]</scope>
    <source>
        <strain evidence="2 3">AD002</strain>
    </source>
</reference>
<feature type="region of interest" description="Disordered" evidence="1">
    <location>
        <begin position="1"/>
        <end position="31"/>
    </location>
</feature>
<organism evidence="2 3">
    <name type="scientific">Jimgerdemannia flammicorona</name>
    <dbReference type="NCBI Taxonomy" id="994334"/>
    <lineage>
        <taxon>Eukaryota</taxon>
        <taxon>Fungi</taxon>
        <taxon>Fungi incertae sedis</taxon>
        <taxon>Mucoromycota</taxon>
        <taxon>Mucoromycotina</taxon>
        <taxon>Endogonomycetes</taxon>
        <taxon>Endogonales</taxon>
        <taxon>Endogonaceae</taxon>
        <taxon>Jimgerdemannia</taxon>
    </lineage>
</organism>
<sequence length="65" mass="7209">MSTMRKGKVTSSSKKSLKQKTTGRKKMTGQGMNCSLTQFSKTFSALGTPQLVQHTKDFVNLQEII</sequence>
<dbReference type="Proteomes" id="UP000274822">
    <property type="component" value="Unassembled WGS sequence"/>
</dbReference>
<protein>
    <submittedName>
        <fullName evidence="2">Uncharacterized protein</fullName>
    </submittedName>
</protein>
<proteinExistence type="predicted"/>
<evidence type="ECO:0000313" key="3">
    <source>
        <dbReference type="Proteomes" id="UP000274822"/>
    </source>
</evidence>
<comment type="caution">
    <text evidence="2">The sequence shown here is derived from an EMBL/GenBank/DDBJ whole genome shotgun (WGS) entry which is preliminary data.</text>
</comment>
<evidence type="ECO:0000256" key="1">
    <source>
        <dbReference type="SAM" id="MobiDB-lite"/>
    </source>
</evidence>
<dbReference type="EMBL" id="RBNJ01006934">
    <property type="protein sequence ID" value="RUS28229.1"/>
    <property type="molecule type" value="Genomic_DNA"/>
</dbReference>
<dbReference type="AlphaFoldDB" id="A0A433QER7"/>
<gene>
    <name evidence="2" type="ORF">BC938DRAFT_482129</name>
</gene>